<dbReference type="AlphaFoldDB" id="A0A4Q1K6C5"/>
<dbReference type="RefSeq" id="WP_129434347.1">
    <property type="nucleotide sequence ID" value="NZ_SBKO01000001.1"/>
</dbReference>
<dbReference type="EMBL" id="SBKO01000001">
    <property type="protein sequence ID" value="RXR20965.1"/>
    <property type="molecule type" value="Genomic_DNA"/>
</dbReference>
<name>A0A4Q1K6C5_9FLAO</name>
<feature type="signal peptide" evidence="1">
    <location>
        <begin position="1"/>
        <end position="16"/>
    </location>
</feature>
<proteinExistence type="predicted"/>
<dbReference type="InterPro" id="IPR048406">
    <property type="entry name" value="GldM_Ig-like-2"/>
</dbReference>
<protein>
    <recommendedName>
        <fullName evidence="2">Gliding motility-associated protein GldM second immunoglobulin-like domain-containing protein</fullName>
    </recommendedName>
</protein>
<evidence type="ECO:0000256" key="1">
    <source>
        <dbReference type="SAM" id="SignalP"/>
    </source>
</evidence>
<keyword evidence="1" id="KW-0732">Signal</keyword>
<keyword evidence="4" id="KW-1185">Reference proteome</keyword>
<gene>
    <name evidence="3" type="ORF">EQG63_03230</name>
</gene>
<evidence type="ECO:0000313" key="4">
    <source>
        <dbReference type="Proteomes" id="UP000290283"/>
    </source>
</evidence>
<comment type="caution">
    <text evidence="3">The sequence shown here is derived from an EMBL/GenBank/DDBJ whole genome shotgun (WGS) entry which is preliminary data.</text>
</comment>
<dbReference type="Proteomes" id="UP000290283">
    <property type="component" value="Unassembled WGS sequence"/>
</dbReference>
<evidence type="ECO:0000313" key="3">
    <source>
        <dbReference type="EMBL" id="RXR20965.1"/>
    </source>
</evidence>
<sequence length="225" mass="25364">MKIRLLLLLFPLFIQAQNDSIKIEKPNLSLIGLNKLNIVYKGIPNPFSVNVKETKPFKIKGEGVIQNTDGSYAIQPKFGKEAKVWVEIQTSDSTKVIEEHLFRVKELPYAALLVNQKGCINGDCIIEMPSKELAKAEITVKLIDFLLDYKITVTGFRLHLSNANGDFLDSFEVKGNKIPEDIYQAIIANDNATFIVIHKFTFASDLSLSIVKTPMVKIKRILEKK</sequence>
<evidence type="ECO:0000259" key="2">
    <source>
        <dbReference type="Pfam" id="PF21602"/>
    </source>
</evidence>
<feature type="chain" id="PRO_5020968797" description="Gliding motility-associated protein GldM second immunoglobulin-like domain-containing protein" evidence="1">
    <location>
        <begin position="17"/>
        <end position="225"/>
    </location>
</feature>
<accession>A0A4Q1K6C5</accession>
<organism evidence="3 4">
    <name type="scientific">Flavobacterium amnicola</name>
    <dbReference type="NCBI Taxonomy" id="2506422"/>
    <lineage>
        <taxon>Bacteria</taxon>
        <taxon>Pseudomonadati</taxon>
        <taxon>Bacteroidota</taxon>
        <taxon>Flavobacteriia</taxon>
        <taxon>Flavobacteriales</taxon>
        <taxon>Flavobacteriaceae</taxon>
        <taxon>Flavobacterium</taxon>
    </lineage>
</organism>
<dbReference type="Pfam" id="PF21602">
    <property type="entry name" value="GldM_3rd"/>
    <property type="match status" value="1"/>
</dbReference>
<feature type="domain" description="Gliding motility-associated protein GldM second immunoglobulin-like" evidence="2">
    <location>
        <begin position="34"/>
        <end position="105"/>
    </location>
</feature>
<reference evidence="4" key="1">
    <citation type="submission" date="2019-01" db="EMBL/GenBank/DDBJ databases">
        <title>Cytophagaceae bacterium strain CAR-16.</title>
        <authorList>
            <person name="Chen W.-M."/>
        </authorList>
    </citation>
    <scope>NUCLEOTIDE SEQUENCE [LARGE SCALE GENOMIC DNA]</scope>
    <source>
        <strain evidence="4">LLJ-11</strain>
    </source>
</reference>
<dbReference type="OrthoDB" id="1343429at2"/>